<dbReference type="RefSeq" id="WP_313845092.1">
    <property type="nucleotide sequence ID" value="NZ_JAVLAM010000001.1"/>
</dbReference>
<gene>
    <name evidence="2" type="ORF">RI532_08110</name>
</gene>
<reference evidence="2" key="1">
    <citation type="submission" date="2023-08" db="EMBL/GenBank/DDBJ databases">
        <authorList>
            <person name="Page C.A."/>
            <person name="Perez-Diaz I.M."/>
        </authorList>
    </citation>
    <scope>NUCLEOTIDE SEQUENCE</scope>
    <source>
        <strain evidence="2">3.8.38</strain>
    </source>
</reference>
<dbReference type="AlphaFoldDB" id="A0AAW8W2W2"/>
<evidence type="ECO:0000313" key="2">
    <source>
        <dbReference type="EMBL" id="MDT7014371.1"/>
    </source>
</evidence>
<evidence type="ECO:0000313" key="3">
    <source>
        <dbReference type="Proteomes" id="UP001254075"/>
    </source>
</evidence>
<sequence length="152" mass="16582">METLKMLQARKAIRHYTGQVTDQQLQKILQAGSAAPVGLGEYDNYRLTVIQDPAILAKMHGIYEAPTVIVISVRESGPMEYVSTGAIAQNLELAAEAQGVGANFNMASLRSVPRDRLPAGFHPAFVMTMGQTSETFRPRSIPANRIATNLVR</sequence>
<dbReference type="Pfam" id="PF00881">
    <property type="entry name" value="Nitroreductase"/>
    <property type="match status" value="1"/>
</dbReference>
<dbReference type="EMBL" id="JAVLAM010000001">
    <property type="protein sequence ID" value="MDT7014371.1"/>
    <property type="molecule type" value="Genomic_DNA"/>
</dbReference>
<dbReference type="GO" id="GO:0016491">
    <property type="term" value="F:oxidoreductase activity"/>
    <property type="evidence" value="ECO:0007669"/>
    <property type="project" value="InterPro"/>
</dbReference>
<dbReference type="Proteomes" id="UP001254075">
    <property type="component" value="Unassembled WGS sequence"/>
</dbReference>
<name>A0AAW8W2W2_9LACO</name>
<dbReference type="InterPro" id="IPR029479">
    <property type="entry name" value="Nitroreductase"/>
</dbReference>
<dbReference type="Gene3D" id="3.40.109.10">
    <property type="entry name" value="NADH Oxidase"/>
    <property type="match status" value="1"/>
</dbReference>
<comment type="caution">
    <text evidence="2">The sequence shown here is derived from an EMBL/GenBank/DDBJ whole genome shotgun (WGS) entry which is preliminary data.</text>
</comment>
<protein>
    <submittedName>
        <fullName evidence="2">Nitroreductase family protein</fullName>
    </submittedName>
</protein>
<dbReference type="InterPro" id="IPR000415">
    <property type="entry name" value="Nitroreductase-like"/>
</dbReference>
<organism evidence="2 3">
    <name type="scientific">Levilactobacillus namurensis</name>
    <dbReference type="NCBI Taxonomy" id="380393"/>
    <lineage>
        <taxon>Bacteria</taxon>
        <taxon>Bacillati</taxon>
        <taxon>Bacillota</taxon>
        <taxon>Bacilli</taxon>
        <taxon>Lactobacillales</taxon>
        <taxon>Lactobacillaceae</taxon>
        <taxon>Levilactobacillus</taxon>
    </lineage>
</organism>
<evidence type="ECO:0000259" key="1">
    <source>
        <dbReference type="Pfam" id="PF00881"/>
    </source>
</evidence>
<accession>A0AAW8W2W2</accession>
<feature type="domain" description="Nitroreductase" evidence="1">
    <location>
        <begin position="58"/>
        <end position="104"/>
    </location>
</feature>
<dbReference type="SUPFAM" id="SSF55469">
    <property type="entry name" value="FMN-dependent nitroreductase-like"/>
    <property type="match status" value="1"/>
</dbReference>
<proteinExistence type="predicted"/>